<evidence type="ECO:0000256" key="1">
    <source>
        <dbReference type="SAM" id="MobiDB-lite"/>
    </source>
</evidence>
<dbReference type="InterPro" id="IPR036754">
    <property type="entry name" value="YbaK/aa-tRNA-synt-asso_dom_sf"/>
</dbReference>
<evidence type="ECO:0000313" key="3">
    <source>
        <dbReference type="EMBL" id="MFD2758213.1"/>
    </source>
</evidence>
<name>A0ABW5UX07_9MICO</name>
<feature type="domain" description="YbaK/aminoacyl-tRNA synthetase-associated" evidence="2">
    <location>
        <begin position="40"/>
        <end position="156"/>
    </location>
</feature>
<dbReference type="RefSeq" id="WP_019619678.1">
    <property type="nucleotide sequence ID" value="NZ_JBHUNE010000006.1"/>
</dbReference>
<protein>
    <submittedName>
        <fullName evidence="3">Aminoacyl-tRNA deacylase</fullName>
    </submittedName>
</protein>
<dbReference type="PANTHER" id="PTHR30411:SF1">
    <property type="entry name" value="CYTOPLASMIC PROTEIN"/>
    <property type="match status" value="1"/>
</dbReference>
<dbReference type="Gene3D" id="3.90.960.10">
    <property type="entry name" value="YbaK/aminoacyl-tRNA synthetase-associated domain"/>
    <property type="match status" value="1"/>
</dbReference>
<dbReference type="SUPFAM" id="SSF55826">
    <property type="entry name" value="YbaK/ProRS associated domain"/>
    <property type="match status" value="1"/>
</dbReference>
<evidence type="ECO:0000259" key="2">
    <source>
        <dbReference type="Pfam" id="PF04073"/>
    </source>
</evidence>
<sequence length="175" mass="18076">MTSAPNPALDRNPDLDPANNPAVAAVAASGVRHEVREHGRASSLAEAARMRGVTPRQIVKSMVVKDGTGEYHVVLVPGDRVISWPKLRGVLGVNKAAMPSAEEAKAVTGFARGTITPFGTATPLDVVADALVEPGPITVGGGAHSVAIYLDGDDLLAHFGATRVDITDPDPAFAE</sequence>
<feature type="region of interest" description="Disordered" evidence="1">
    <location>
        <begin position="1"/>
        <end position="20"/>
    </location>
</feature>
<dbReference type="EMBL" id="JBHUNE010000006">
    <property type="protein sequence ID" value="MFD2758213.1"/>
    <property type="molecule type" value="Genomic_DNA"/>
</dbReference>
<reference evidence="4" key="1">
    <citation type="journal article" date="2019" name="Int. J. Syst. Evol. Microbiol.">
        <title>The Global Catalogue of Microorganisms (GCM) 10K type strain sequencing project: providing services to taxonomists for standard genome sequencing and annotation.</title>
        <authorList>
            <consortium name="The Broad Institute Genomics Platform"/>
            <consortium name="The Broad Institute Genome Sequencing Center for Infectious Disease"/>
            <person name="Wu L."/>
            <person name="Ma J."/>
        </authorList>
    </citation>
    <scope>NUCLEOTIDE SEQUENCE [LARGE SCALE GENOMIC DNA]</scope>
    <source>
        <strain evidence="4">TISTR 1514</strain>
    </source>
</reference>
<organism evidence="3 4">
    <name type="scientific">Gulosibacter faecalis</name>
    <dbReference type="NCBI Taxonomy" id="272240"/>
    <lineage>
        <taxon>Bacteria</taxon>
        <taxon>Bacillati</taxon>
        <taxon>Actinomycetota</taxon>
        <taxon>Actinomycetes</taxon>
        <taxon>Micrococcales</taxon>
        <taxon>Microbacteriaceae</taxon>
        <taxon>Gulosibacter</taxon>
    </lineage>
</organism>
<accession>A0ABW5UX07</accession>
<keyword evidence="4" id="KW-1185">Reference proteome</keyword>
<dbReference type="Proteomes" id="UP001597492">
    <property type="component" value="Unassembled WGS sequence"/>
</dbReference>
<dbReference type="PANTHER" id="PTHR30411">
    <property type="entry name" value="CYTOPLASMIC PROTEIN"/>
    <property type="match status" value="1"/>
</dbReference>
<evidence type="ECO:0000313" key="4">
    <source>
        <dbReference type="Proteomes" id="UP001597492"/>
    </source>
</evidence>
<proteinExistence type="predicted"/>
<dbReference type="CDD" id="cd04332">
    <property type="entry name" value="YbaK_like"/>
    <property type="match status" value="1"/>
</dbReference>
<dbReference type="Pfam" id="PF04073">
    <property type="entry name" value="tRNA_edit"/>
    <property type="match status" value="1"/>
</dbReference>
<dbReference type="InterPro" id="IPR007214">
    <property type="entry name" value="YbaK/aa-tRNA-synth-assoc-dom"/>
</dbReference>
<gene>
    <name evidence="3" type="ORF">ACFSW7_07460</name>
</gene>
<comment type="caution">
    <text evidence="3">The sequence shown here is derived from an EMBL/GenBank/DDBJ whole genome shotgun (WGS) entry which is preliminary data.</text>
</comment>